<name>A0A8X6WKQ8_TRICX</name>
<dbReference type="EMBL" id="BMAU01021438">
    <property type="protein sequence ID" value="GFY36725.1"/>
    <property type="molecule type" value="Genomic_DNA"/>
</dbReference>
<dbReference type="InterPro" id="IPR036397">
    <property type="entry name" value="RNaseH_sf"/>
</dbReference>
<organism evidence="2 3">
    <name type="scientific">Trichonephila clavipes</name>
    <name type="common">Golden silk orbweaver</name>
    <name type="synonym">Nephila clavipes</name>
    <dbReference type="NCBI Taxonomy" id="2585209"/>
    <lineage>
        <taxon>Eukaryota</taxon>
        <taxon>Metazoa</taxon>
        <taxon>Ecdysozoa</taxon>
        <taxon>Arthropoda</taxon>
        <taxon>Chelicerata</taxon>
        <taxon>Arachnida</taxon>
        <taxon>Araneae</taxon>
        <taxon>Araneomorphae</taxon>
        <taxon>Entelegynae</taxon>
        <taxon>Araneoidea</taxon>
        <taxon>Nephilidae</taxon>
        <taxon>Trichonephila</taxon>
    </lineage>
</organism>
<accession>A0A8X6WKQ8</accession>
<dbReference type="SUPFAM" id="SSF53098">
    <property type="entry name" value="Ribonuclease H-like"/>
    <property type="match status" value="1"/>
</dbReference>
<dbReference type="AlphaFoldDB" id="A0A8X6WKQ8"/>
<dbReference type="GO" id="GO:0071897">
    <property type="term" value="P:DNA biosynthetic process"/>
    <property type="evidence" value="ECO:0007669"/>
    <property type="project" value="UniProtKB-ARBA"/>
</dbReference>
<evidence type="ECO:0000259" key="1">
    <source>
        <dbReference type="PROSITE" id="PS50994"/>
    </source>
</evidence>
<dbReference type="InterPro" id="IPR040676">
    <property type="entry name" value="DUF5641"/>
</dbReference>
<dbReference type="PROSITE" id="PS50994">
    <property type="entry name" value="INTEGRASE"/>
    <property type="match status" value="1"/>
</dbReference>
<protein>
    <submittedName>
        <fullName evidence="2">Integrase catalytic domain-containing protein</fullName>
    </submittedName>
</protein>
<dbReference type="GO" id="GO:0015074">
    <property type="term" value="P:DNA integration"/>
    <property type="evidence" value="ECO:0007669"/>
    <property type="project" value="InterPro"/>
</dbReference>
<dbReference type="SUPFAM" id="SSF56672">
    <property type="entry name" value="DNA/RNA polymerases"/>
    <property type="match status" value="1"/>
</dbReference>
<evidence type="ECO:0000313" key="2">
    <source>
        <dbReference type="EMBL" id="GFY36725.1"/>
    </source>
</evidence>
<evidence type="ECO:0000313" key="3">
    <source>
        <dbReference type="Proteomes" id="UP000887159"/>
    </source>
</evidence>
<keyword evidence="3" id="KW-1185">Reference proteome</keyword>
<dbReference type="Gene3D" id="3.30.420.10">
    <property type="entry name" value="Ribonuclease H-like superfamily/Ribonuclease H"/>
    <property type="match status" value="1"/>
</dbReference>
<proteinExistence type="predicted"/>
<dbReference type="PANTHER" id="PTHR47331">
    <property type="entry name" value="PHD-TYPE DOMAIN-CONTAINING PROTEIN"/>
    <property type="match status" value="1"/>
</dbReference>
<dbReference type="InterPro" id="IPR008042">
    <property type="entry name" value="Retrotrans_Pao"/>
</dbReference>
<dbReference type="Pfam" id="PF05380">
    <property type="entry name" value="Peptidase_A17"/>
    <property type="match status" value="1"/>
</dbReference>
<dbReference type="InterPro" id="IPR012337">
    <property type="entry name" value="RNaseH-like_sf"/>
</dbReference>
<dbReference type="InterPro" id="IPR000477">
    <property type="entry name" value="RT_dom"/>
</dbReference>
<dbReference type="Pfam" id="PF00078">
    <property type="entry name" value="RVT_1"/>
    <property type="match status" value="1"/>
</dbReference>
<dbReference type="InterPro" id="IPR001584">
    <property type="entry name" value="Integrase_cat-core"/>
</dbReference>
<dbReference type="GO" id="GO:0042575">
    <property type="term" value="C:DNA polymerase complex"/>
    <property type="evidence" value="ECO:0007669"/>
    <property type="project" value="UniProtKB-ARBA"/>
</dbReference>
<dbReference type="GO" id="GO:0003676">
    <property type="term" value="F:nucleic acid binding"/>
    <property type="evidence" value="ECO:0007669"/>
    <property type="project" value="InterPro"/>
</dbReference>
<sequence length="1144" mass="131684">MSLNKLGKDELKIVAEELNLTVPEGAKIAGLKNLIVNSDVYKNDKELVQSAIDYALAEIKNKRLDSETKLEFERIKLAQLQKQLELANIQKNLPQNPDIRNPSVFETAANCNVETLLKSVKTLTIPVPSRVESYNLFFQSLEKAFKIKEVPEQFKGEILLNILGERVNNLLVHVSEEELNNYTDSKFNVPGKIDLLLGANIFYELLKPERIKIKDSQLLLVNSVFGYIVTGNLDSINETKVHCGLIRDEDLNKNLEKFWKLEELEELIVKNKERLICEEHYANTHFRTNEGKYVVSMPLKKEPSCLGNSKDIALKRLGSLWNRLARDKNYLNLYREFLRDYERLGHMKEVTNETEPEITYYATHHGIYRPEKSTTKLRVIFNCSSLTDNGISLNDIQYNGGVIQKDLYAQMLRFRTYTYAFTADIKMMYRTILINPKQRSLQRIVWCESEHESPKIYELSTVTYGTVSAPYLAQRTLTQLSMDEEANFPIAASVLRNNLYMDDVLCGAATLEEAIVLRQQLKGILKSAGMELHKLCANHEKLSPDPEQNYNFATLTETKTDVLSTIARIFDPVGLMAPVISKAKIFLQRLWRSKLEWNDLLPAEEYREWQQFLESLENINNIEIPRRILVAFPEVTEIHGFADASERCYGAAVYCKSKNLKSETLVRLITSKSRVAPIKSLTIPRLELCAAVLLAKLVKRVIAALQLETAEVYLWSDSMIVLAWLRKEPMDLKTFVQNRVAKIQELYPNQLWRHVPSDQNPADLVSRGVDPDKLLQQSLWFNGPTFLSDDEDYPNRTINCREKLDEYNSELKNCVNEQIENFQSVLNIHVNDFLNDLLNLSNNYITILRVLSFIFRFVENLKGINKVAGPLTTKEIEKAETYLVKKVQEQEFSSDINHLKTVHIELVSDLTSQAFIAALKRFMARRGKCAKLFSDNGKNFVGASNEIKKLLEIVRKPDEKLANYLAAEGIKWKFIPARSPNFGGLWEAAIKSCKYHLKRVVNGINLTYEELLTVTVQIEGILNSRPLCPLSNNDDDFQVLTPAHFLINRSLNSLEEPNLTKCKESNLKKWQKITKIVQLMWKFWSRNYLNQLQQRGKWMFEKNNVKIGDLVLIIEENLPTYKWALGRIVELYYGEDKKSACSEN</sequence>
<dbReference type="Pfam" id="PF18701">
    <property type="entry name" value="DUF5641"/>
    <property type="match status" value="1"/>
</dbReference>
<gene>
    <name evidence="2" type="primary">AVEN_170617_1</name>
    <name evidence="2" type="ORF">TNCV_2566871</name>
</gene>
<dbReference type="Proteomes" id="UP000887159">
    <property type="component" value="Unassembled WGS sequence"/>
</dbReference>
<comment type="caution">
    <text evidence="2">The sequence shown here is derived from an EMBL/GenBank/DDBJ whole genome shotgun (WGS) entry which is preliminary data.</text>
</comment>
<reference evidence="2" key="1">
    <citation type="submission" date="2020-08" db="EMBL/GenBank/DDBJ databases">
        <title>Multicomponent nature underlies the extraordinary mechanical properties of spider dragline silk.</title>
        <authorList>
            <person name="Kono N."/>
            <person name="Nakamura H."/>
            <person name="Mori M."/>
            <person name="Yoshida Y."/>
            <person name="Ohtoshi R."/>
            <person name="Malay A.D."/>
            <person name="Moran D.A.P."/>
            <person name="Tomita M."/>
            <person name="Numata K."/>
            <person name="Arakawa K."/>
        </authorList>
    </citation>
    <scope>NUCLEOTIDE SEQUENCE</scope>
</reference>
<dbReference type="InterPro" id="IPR043502">
    <property type="entry name" value="DNA/RNA_pol_sf"/>
</dbReference>
<feature type="domain" description="Integrase catalytic" evidence="1">
    <location>
        <begin position="866"/>
        <end position="1050"/>
    </location>
</feature>